<organism evidence="1 2">
    <name type="scientific">Theobroma cacao</name>
    <name type="common">Cacao</name>
    <name type="synonym">Cocoa</name>
    <dbReference type="NCBI Taxonomy" id="3641"/>
    <lineage>
        <taxon>Eukaryota</taxon>
        <taxon>Viridiplantae</taxon>
        <taxon>Streptophyta</taxon>
        <taxon>Embryophyta</taxon>
        <taxon>Tracheophyta</taxon>
        <taxon>Spermatophyta</taxon>
        <taxon>Magnoliopsida</taxon>
        <taxon>eudicotyledons</taxon>
        <taxon>Gunneridae</taxon>
        <taxon>Pentapetalae</taxon>
        <taxon>rosids</taxon>
        <taxon>malvids</taxon>
        <taxon>Malvales</taxon>
        <taxon>Malvaceae</taxon>
        <taxon>Byttnerioideae</taxon>
        <taxon>Theobroma</taxon>
    </lineage>
</organism>
<accession>A0A061G9U6</accession>
<keyword evidence="2" id="KW-1185">Reference proteome</keyword>
<dbReference type="EMBL" id="CM001884">
    <property type="protein sequence ID" value="EOY26356.1"/>
    <property type="molecule type" value="Genomic_DNA"/>
</dbReference>
<dbReference type="AlphaFoldDB" id="A0A061G9U6"/>
<gene>
    <name evidence="1" type="ORF">TCM_027860</name>
</gene>
<evidence type="ECO:0000313" key="1">
    <source>
        <dbReference type="EMBL" id="EOY26356.1"/>
    </source>
</evidence>
<name>A0A061G9U6_THECC</name>
<evidence type="ECO:0000313" key="2">
    <source>
        <dbReference type="Proteomes" id="UP000026915"/>
    </source>
</evidence>
<dbReference type="HOGENOM" id="CLU_2417636_0_0_1"/>
<sequence>MMLFDSVMVHSLELLEKALRFHKHYDVAIRGLQGIFEELDVVKIKDNKNRNTNVFTSKNVIEDVASNNHESHPFSHNIIFLDPSHVTMKGCP</sequence>
<dbReference type="InParanoid" id="A0A061G9U6"/>
<protein>
    <submittedName>
        <fullName evidence="1">Uncharacterized protein</fullName>
    </submittedName>
</protein>
<dbReference type="Gramene" id="EOY26356">
    <property type="protein sequence ID" value="EOY26356"/>
    <property type="gene ID" value="TCM_027860"/>
</dbReference>
<reference evidence="1 2" key="1">
    <citation type="journal article" date="2013" name="Genome Biol.">
        <title>The genome sequence of the most widely cultivated cacao type and its use to identify candidate genes regulating pod color.</title>
        <authorList>
            <person name="Motamayor J.C."/>
            <person name="Mockaitis K."/>
            <person name="Schmutz J."/>
            <person name="Haiminen N."/>
            <person name="Iii D.L."/>
            <person name="Cornejo O."/>
            <person name="Findley S.D."/>
            <person name="Zheng P."/>
            <person name="Utro F."/>
            <person name="Royaert S."/>
            <person name="Saski C."/>
            <person name="Jenkins J."/>
            <person name="Podicheti R."/>
            <person name="Zhao M."/>
            <person name="Scheffler B.E."/>
            <person name="Stack J.C."/>
            <person name="Feltus F.A."/>
            <person name="Mustiga G.M."/>
            <person name="Amores F."/>
            <person name="Phillips W."/>
            <person name="Marelli J.P."/>
            <person name="May G.D."/>
            <person name="Shapiro H."/>
            <person name="Ma J."/>
            <person name="Bustamante C.D."/>
            <person name="Schnell R.J."/>
            <person name="Main D."/>
            <person name="Gilbert D."/>
            <person name="Parida L."/>
            <person name="Kuhn D.N."/>
        </authorList>
    </citation>
    <scope>NUCLEOTIDE SEQUENCE [LARGE SCALE GENOMIC DNA]</scope>
    <source>
        <strain evidence="2">cv. Matina 1-6</strain>
    </source>
</reference>
<proteinExistence type="predicted"/>
<dbReference type="Proteomes" id="UP000026915">
    <property type="component" value="Chromosome 6"/>
</dbReference>